<organism evidence="1 2">
    <name type="scientific">Macleaya cordata</name>
    <name type="common">Five-seeded plume-poppy</name>
    <name type="synonym">Bocconia cordata</name>
    <dbReference type="NCBI Taxonomy" id="56857"/>
    <lineage>
        <taxon>Eukaryota</taxon>
        <taxon>Viridiplantae</taxon>
        <taxon>Streptophyta</taxon>
        <taxon>Embryophyta</taxon>
        <taxon>Tracheophyta</taxon>
        <taxon>Spermatophyta</taxon>
        <taxon>Magnoliopsida</taxon>
        <taxon>Ranunculales</taxon>
        <taxon>Papaveraceae</taxon>
        <taxon>Papaveroideae</taxon>
        <taxon>Macleaya</taxon>
    </lineage>
</organism>
<dbReference type="EMBL" id="MVGT01002037">
    <property type="protein sequence ID" value="OVA10091.1"/>
    <property type="molecule type" value="Genomic_DNA"/>
</dbReference>
<evidence type="ECO:0000313" key="1">
    <source>
        <dbReference type="EMBL" id="OVA10091.1"/>
    </source>
</evidence>
<comment type="caution">
    <text evidence="1">The sequence shown here is derived from an EMBL/GenBank/DDBJ whole genome shotgun (WGS) entry which is preliminary data.</text>
</comment>
<dbReference type="PANTHER" id="PTHR36617:SF16">
    <property type="entry name" value="OS04G0516500 PROTEIN"/>
    <property type="match status" value="1"/>
</dbReference>
<evidence type="ECO:0000313" key="2">
    <source>
        <dbReference type="Proteomes" id="UP000195402"/>
    </source>
</evidence>
<dbReference type="AlphaFoldDB" id="A0A200QI45"/>
<dbReference type="InParanoid" id="A0A200QI45"/>
<name>A0A200QI45_MACCD</name>
<accession>A0A200QI45</accession>
<protein>
    <submittedName>
        <fullName evidence="1">Uncharacterized protein</fullName>
    </submittedName>
</protein>
<dbReference type="PANTHER" id="PTHR36617">
    <property type="entry name" value="PROTEIN, PUTATIVE-RELATED"/>
    <property type="match status" value="1"/>
</dbReference>
<sequence length="128" mass="15058">MSLWQGVLKSLPDFKKGSRIQVGKGNQTRFWEGVWIGEEPFSERFSSLYQITRNKQLSVNQSRTTNQDKNEWNLGIERRLYDHEIDDLIELLGILDGVVLTEDDDRIWWLGDKKGRQIENWITHTHAS</sequence>
<proteinExistence type="predicted"/>
<gene>
    <name evidence="1" type="ORF">BVC80_7969g2</name>
</gene>
<dbReference type="OMA" id="IENWITH"/>
<dbReference type="Proteomes" id="UP000195402">
    <property type="component" value="Unassembled WGS sequence"/>
</dbReference>
<keyword evidence="2" id="KW-1185">Reference proteome</keyword>
<reference evidence="1 2" key="1">
    <citation type="journal article" date="2017" name="Mol. Plant">
        <title>The Genome of Medicinal Plant Macleaya cordata Provides New Insights into Benzylisoquinoline Alkaloids Metabolism.</title>
        <authorList>
            <person name="Liu X."/>
            <person name="Liu Y."/>
            <person name="Huang P."/>
            <person name="Ma Y."/>
            <person name="Qing Z."/>
            <person name="Tang Q."/>
            <person name="Cao H."/>
            <person name="Cheng P."/>
            <person name="Zheng Y."/>
            <person name="Yuan Z."/>
            <person name="Zhou Y."/>
            <person name="Liu J."/>
            <person name="Tang Z."/>
            <person name="Zhuo Y."/>
            <person name="Zhang Y."/>
            <person name="Yu L."/>
            <person name="Huang J."/>
            <person name="Yang P."/>
            <person name="Peng Q."/>
            <person name="Zhang J."/>
            <person name="Jiang W."/>
            <person name="Zhang Z."/>
            <person name="Lin K."/>
            <person name="Ro D.K."/>
            <person name="Chen X."/>
            <person name="Xiong X."/>
            <person name="Shang Y."/>
            <person name="Huang S."/>
            <person name="Zeng J."/>
        </authorList>
    </citation>
    <scope>NUCLEOTIDE SEQUENCE [LARGE SCALE GENOMIC DNA]</scope>
    <source>
        <strain evidence="2">cv. BLH2017</strain>
        <tissue evidence="1">Root</tissue>
    </source>
</reference>
<dbReference type="OrthoDB" id="1736747at2759"/>